<evidence type="ECO:0000313" key="3">
    <source>
        <dbReference type="Proteomes" id="UP001529510"/>
    </source>
</evidence>
<organism evidence="2 3">
    <name type="scientific">Cirrhinus mrigala</name>
    <name type="common">Mrigala</name>
    <dbReference type="NCBI Taxonomy" id="683832"/>
    <lineage>
        <taxon>Eukaryota</taxon>
        <taxon>Metazoa</taxon>
        <taxon>Chordata</taxon>
        <taxon>Craniata</taxon>
        <taxon>Vertebrata</taxon>
        <taxon>Euteleostomi</taxon>
        <taxon>Actinopterygii</taxon>
        <taxon>Neopterygii</taxon>
        <taxon>Teleostei</taxon>
        <taxon>Ostariophysi</taxon>
        <taxon>Cypriniformes</taxon>
        <taxon>Cyprinidae</taxon>
        <taxon>Labeoninae</taxon>
        <taxon>Labeonini</taxon>
        <taxon>Cirrhinus</taxon>
    </lineage>
</organism>
<gene>
    <name evidence="2" type="ORF">M9458_007272</name>
</gene>
<feature type="non-terminal residue" evidence="2">
    <location>
        <position position="1"/>
    </location>
</feature>
<protein>
    <submittedName>
        <fullName evidence="2">Uncharacterized protein</fullName>
    </submittedName>
</protein>
<evidence type="ECO:0000313" key="2">
    <source>
        <dbReference type="EMBL" id="KAL0198732.1"/>
    </source>
</evidence>
<dbReference type="EMBL" id="JAMKFB020000003">
    <property type="protein sequence ID" value="KAL0198732.1"/>
    <property type="molecule type" value="Genomic_DNA"/>
</dbReference>
<name>A0ABD0RLL1_CIRMR</name>
<comment type="caution">
    <text evidence="2">The sequence shown here is derived from an EMBL/GenBank/DDBJ whole genome shotgun (WGS) entry which is preliminary data.</text>
</comment>
<reference evidence="2 3" key="1">
    <citation type="submission" date="2024-05" db="EMBL/GenBank/DDBJ databases">
        <title>Genome sequencing and assembly of Indian major carp, Cirrhinus mrigala (Hamilton, 1822).</title>
        <authorList>
            <person name="Mohindra V."/>
            <person name="Chowdhury L.M."/>
            <person name="Lal K."/>
            <person name="Jena J.K."/>
        </authorList>
    </citation>
    <scope>NUCLEOTIDE SEQUENCE [LARGE SCALE GENOMIC DNA]</scope>
    <source>
        <strain evidence="2">CM1030</strain>
        <tissue evidence="2">Blood</tissue>
    </source>
</reference>
<proteinExistence type="predicted"/>
<feature type="compositionally biased region" description="Low complexity" evidence="1">
    <location>
        <begin position="1"/>
        <end position="16"/>
    </location>
</feature>
<dbReference type="Proteomes" id="UP001529510">
    <property type="component" value="Unassembled WGS sequence"/>
</dbReference>
<sequence>KRLSCSESSFTESDSSPPGARRRFSALMDTHRFASPLEGDGDMHTRQTPIKTRGSSLEGTSMPVGSGLVESSSTASVGHPGGDLVFEETKETGCQLPIVLPNKLLRPADPAAATPMVPLHIPESELVLRRPRHHQIPTDSEKRTATRSGTKVIKSASATALSVIIPA</sequence>
<keyword evidence="3" id="KW-1185">Reference proteome</keyword>
<evidence type="ECO:0000256" key="1">
    <source>
        <dbReference type="SAM" id="MobiDB-lite"/>
    </source>
</evidence>
<dbReference type="AlphaFoldDB" id="A0ABD0RLL1"/>
<feature type="non-terminal residue" evidence="2">
    <location>
        <position position="167"/>
    </location>
</feature>
<feature type="compositionally biased region" description="Polar residues" evidence="1">
    <location>
        <begin position="46"/>
        <end position="59"/>
    </location>
</feature>
<feature type="region of interest" description="Disordered" evidence="1">
    <location>
        <begin position="1"/>
        <end position="81"/>
    </location>
</feature>
<accession>A0ABD0RLL1</accession>